<comment type="caution">
    <text evidence="3">The sequence shown here is derived from an EMBL/GenBank/DDBJ whole genome shotgun (WGS) entry which is preliminary data.</text>
</comment>
<evidence type="ECO:0000259" key="1">
    <source>
        <dbReference type="Pfam" id="PF03235"/>
    </source>
</evidence>
<dbReference type="PANTHER" id="PTHR35149">
    <property type="entry name" value="SLL5132 PROTEIN"/>
    <property type="match status" value="1"/>
</dbReference>
<name>A0A7X5J7P5_9HYPH</name>
<dbReference type="InterPro" id="IPR004919">
    <property type="entry name" value="GmrSD_N"/>
</dbReference>
<evidence type="ECO:0000313" key="4">
    <source>
        <dbReference type="Proteomes" id="UP000586722"/>
    </source>
</evidence>
<evidence type="ECO:0000313" key="3">
    <source>
        <dbReference type="EMBL" id="NBN76651.1"/>
    </source>
</evidence>
<dbReference type="PANTHER" id="PTHR35149:SF2">
    <property type="entry name" value="DUF262 DOMAIN-CONTAINING PROTEIN"/>
    <property type="match status" value="1"/>
</dbReference>
<dbReference type="EMBL" id="JAABLQ010000001">
    <property type="protein sequence ID" value="NBN76651.1"/>
    <property type="molecule type" value="Genomic_DNA"/>
</dbReference>
<feature type="domain" description="GmrSD restriction endonucleases C-terminal" evidence="2">
    <location>
        <begin position="423"/>
        <end position="557"/>
    </location>
</feature>
<feature type="domain" description="GmrSD restriction endonucleases N-terminal" evidence="1">
    <location>
        <begin position="19"/>
        <end position="240"/>
    </location>
</feature>
<evidence type="ECO:0000259" key="2">
    <source>
        <dbReference type="Pfam" id="PF07510"/>
    </source>
</evidence>
<dbReference type="Proteomes" id="UP000586722">
    <property type="component" value="Unassembled WGS sequence"/>
</dbReference>
<proteinExistence type="predicted"/>
<gene>
    <name evidence="3" type="ORF">GWI72_00040</name>
</gene>
<keyword evidence="4" id="KW-1185">Reference proteome</keyword>
<dbReference type="RefSeq" id="WP_161707326.1">
    <property type="nucleotide sequence ID" value="NZ_JAABLQ010000001.1"/>
</dbReference>
<reference evidence="4" key="1">
    <citation type="submission" date="2020-01" db="EMBL/GenBank/DDBJ databases">
        <authorList>
            <person name="Fang Y."/>
            <person name="Sun R."/>
            <person name="Nie L."/>
            <person name="He J."/>
            <person name="Hao L."/>
            <person name="Wang L."/>
            <person name="Su S."/>
            <person name="Lv E."/>
            <person name="Zhang Z."/>
            <person name="Xie R."/>
            <person name="Liu H."/>
        </authorList>
    </citation>
    <scope>NUCLEOTIDE SEQUENCE [LARGE SCALE GENOMIC DNA]</scope>
    <source>
        <strain evidence="4">XCT-53</strain>
    </source>
</reference>
<dbReference type="Pfam" id="PF07510">
    <property type="entry name" value="GmrSD_C"/>
    <property type="match status" value="1"/>
</dbReference>
<protein>
    <submittedName>
        <fullName evidence="3">DUF262 domain-containing protein</fullName>
    </submittedName>
</protein>
<dbReference type="AlphaFoldDB" id="A0A7X5J7P5"/>
<dbReference type="InterPro" id="IPR011089">
    <property type="entry name" value="GmrSD_C"/>
</dbReference>
<organism evidence="3 4">
    <name type="scientific">Pannonibacter tanglangensis</name>
    <dbReference type="NCBI Taxonomy" id="2750084"/>
    <lineage>
        <taxon>Bacteria</taxon>
        <taxon>Pseudomonadati</taxon>
        <taxon>Pseudomonadota</taxon>
        <taxon>Alphaproteobacteria</taxon>
        <taxon>Hyphomicrobiales</taxon>
        <taxon>Stappiaceae</taxon>
        <taxon>Pannonibacter</taxon>
    </lineage>
</organism>
<sequence length="568" mass="63819">MSGKTVEKLERIDSDLLGIGELLESKKLSVPSHQRPYAWEDQQVEDLFRDINDALNAKQGEYFLGTVVLTEGDQGRKLVIDGQQRLVTCAILIAAMRDYFVSVGQEDRAKDIEQKYLFRRNIRSQEVEAHIHLIPEDREFFLNRIIANPKEPKRTVEPGNTAQKRLVQAASLAASFIKKKVDLTQQKDDAILDYLEFIHDKSKVISVEVDSEANAYLIFEVLNDRGLDLSLIDLLKNYVFSFAAEKLPEVQSSWATMVNAIADIGDEGQIKTFVRHAWVAKNGLTREKDLYAAIKKEVTTKSKAVDFATELAKTAAIYAALATPSHGMWNKFAEEVSQSLEVFDLAGVTQIRPLLLAILKNFEPAEVNRSFPMMVAWTVRFLVTGAGGSGILETGYAECAKAVSQRKITDAKGLWAQMEKVVPDDISFEQAFAKATVSKVSIAKYYLRVLNQHLTAGTEELIVNPDKEKVNIEHILPETITGEWLKDFTEAQHKAYLRRIGNLTLLGKKLNSKVANNPFSEKQKEYAKSEIKMSTELCGHKTWTPTDIDARQAAFAKLAVKIWSPKPR</sequence>
<dbReference type="Pfam" id="PF03235">
    <property type="entry name" value="GmrSD_N"/>
    <property type="match status" value="1"/>
</dbReference>
<accession>A0A7X5J7P5</accession>